<dbReference type="Gene3D" id="3.30.2140.10">
    <property type="entry name" value="Arylamine N-acetyltransferase"/>
    <property type="match status" value="1"/>
</dbReference>
<accession>A0A1W2B3K7</accession>
<reference evidence="2 3" key="1">
    <citation type="submission" date="2017-04" db="EMBL/GenBank/DDBJ databases">
        <authorList>
            <person name="Afonso C.L."/>
            <person name="Miller P.J."/>
            <person name="Scott M.A."/>
            <person name="Spackman E."/>
            <person name="Goraichik I."/>
            <person name="Dimitrov K.M."/>
            <person name="Suarez D.L."/>
            <person name="Swayne D.E."/>
        </authorList>
    </citation>
    <scope>NUCLEOTIDE SEQUENCE [LARGE SCALE GENOMIC DNA]</scope>
    <source>
        <strain evidence="2 3">CGMCC 1.12511</strain>
    </source>
</reference>
<dbReference type="EMBL" id="FWXN01000007">
    <property type="protein sequence ID" value="SMC67380.1"/>
    <property type="molecule type" value="Genomic_DNA"/>
</dbReference>
<dbReference type="PANTHER" id="PTHR11786:SF0">
    <property type="entry name" value="ARYLAMINE N-ACETYLTRANSFERASE 4-RELATED"/>
    <property type="match status" value="1"/>
</dbReference>
<dbReference type="InterPro" id="IPR038765">
    <property type="entry name" value="Papain-like_cys_pep_sf"/>
</dbReference>
<dbReference type="PANTHER" id="PTHR11786">
    <property type="entry name" value="N-HYDROXYARYLAMINE O-ACETYLTRANSFERASE"/>
    <property type="match status" value="1"/>
</dbReference>
<evidence type="ECO:0000313" key="3">
    <source>
        <dbReference type="Proteomes" id="UP000192634"/>
    </source>
</evidence>
<dbReference type="Proteomes" id="UP000192634">
    <property type="component" value="Unassembled WGS sequence"/>
</dbReference>
<protein>
    <submittedName>
        <fullName evidence="2">N-hydroxyarylamine O-acetyltransferase</fullName>
    </submittedName>
</protein>
<organism evidence="2 3">
    <name type="scientific">Janibacter indicus</name>
    <dbReference type="NCBI Taxonomy" id="857417"/>
    <lineage>
        <taxon>Bacteria</taxon>
        <taxon>Bacillati</taxon>
        <taxon>Actinomycetota</taxon>
        <taxon>Actinomycetes</taxon>
        <taxon>Micrococcales</taxon>
        <taxon>Intrasporangiaceae</taxon>
        <taxon>Janibacter</taxon>
    </lineage>
</organism>
<dbReference type="RefSeq" id="WP_084451217.1">
    <property type="nucleotide sequence ID" value="NZ_FWXN01000007.1"/>
</dbReference>
<evidence type="ECO:0000256" key="1">
    <source>
        <dbReference type="ARBA" id="ARBA00006547"/>
    </source>
</evidence>
<evidence type="ECO:0000313" key="2">
    <source>
        <dbReference type="EMBL" id="SMC67380.1"/>
    </source>
</evidence>
<dbReference type="InterPro" id="IPR001447">
    <property type="entry name" value="Arylamine_N-AcTrfase"/>
</dbReference>
<dbReference type="Pfam" id="PF00797">
    <property type="entry name" value="Acetyltransf_2"/>
    <property type="match status" value="1"/>
</dbReference>
<dbReference type="Gene3D" id="2.40.128.150">
    <property type="entry name" value="Cysteine proteinases"/>
    <property type="match status" value="1"/>
</dbReference>
<dbReference type="AlphaFoldDB" id="A0A1W2B3K7"/>
<comment type="similarity">
    <text evidence="1">Belongs to the arylamine N-acetyltransferase family.</text>
</comment>
<dbReference type="GO" id="GO:0016407">
    <property type="term" value="F:acetyltransferase activity"/>
    <property type="evidence" value="ECO:0007669"/>
    <property type="project" value="InterPro"/>
</dbReference>
<name>A0A1W2B3K7_9MICO</name>
<proteinExistence type="inferred from homology"/>
<dbReference type="SUPFAM" id="SSF54001">
    <property type="entry name" value="Cysteine proteinases"/>
    <property type="match status" value="1"/>
</dbReference>
<dbReference type="OrthoDB" id="7181050at2"/>
<keyword evidence="2" id="KW-0808">Transferase</keyword>
<sequence>MTDIDLAAYLGRTGAAEETPSLAALTRLLHAHVTTFPFDTVDVLLGQHRGVDLDTVGAKFLDHHRGGYCFEHATLFNAVLLALGYDARLLLGRVGDPATAPRTHLAVVVTIDGVRHLCDPGIGVPPTAPIELRDGARVEGGIWPHEIRRVDEGSAGAAWQLWRVRSGGWEHMHTMDELQVREVDVAMGHHWTSTSPRSHFRRSLTLARHGVAADGTPVQVSVSTDTITERRAGEPSRQRPYAVEELPELLPLLGIRLDSPEATRLVERVRGLREGVR</sequence>
<gene>
    <name evidence="2" type="ORF">SAMN06296429_10757</name>
</gene>